<proteinExistence type="predicted"/>
<organism evidence="1 2">
    <name type="scientific">Clunio marinus</name>
    <dbReference type="NCBI Taxonomy" id="568069"/>
    <lineage>
        <taxon>Eukaryota</taxon>
        <taxon>Metazoa</taxon>
        <taxon>Ecdysozoa</taxon>
        <taxon>Arthropoda</taxon>
        <taxon>Hexapoda</taxon>
        <taxon>Insecta</taxon>
        <taxon>Pterygota</taxon>
        <taxon>Neoptera</taxon>
        <taxon>Endopterygota</taxon>
        <taxon>Diptera</taxon>
        <taxon>Nematocera</taxon>
        <taxon>Chironomoidea</taxon>
        <taxon>Chironomidae</taxon>
        <taxon>Clunio</taxon>
    </lineage>
</organism>
<dbReference type="AlphaFoldDB" id="A0A1J1I5W5"/>
<sequence length="83" mass="9715">MLHKLMVLKVSKSIKKEFDIHQINFVVTHSATKQKVDTRENSIKSGNDFIELQSQMPKNCKLLVDSNMRFADIFDLNFKSRKM</sequence>
<gene>
    <name evidence="1" type="ORF">CLUMA_CG009143</name>
</gene>
<protein>
    <submittedName>
        <fullName evidence="1">CLUMA_CG009143, isoform A</fullName>
    </submittedName>
</protein>
<dbReference type="EMBL" id="CVRI01000042">
    <property type="protein sequence ID" value="CRK95685.1"/>
    <property type="molecule type" value="Genomic_DNA"/>
</dbReference>
<accession>A0A1J1I5W5</accession>
<keyword evidence="2" id="KW-1185">Reference proteome</keyword>
<evidence type="ECO:0000313" key="1">
    <source>
        <dbReference type="EMBL" id="CRK95685.1"/>
    </source>
</evidence>
<evidence type="ECO:0000313" key="2">
    <source>
        <dbReference type="Proteomes" id="UP000183832"/>
    </source>
</evidence>
<name>A0A1J1I5W5_9DIPT</name>
<reference evidence="1 2" key="1">
    <citation type="submission" date="2015-04" db="EMBL/GenBank/DDBJ databases">
        <authorList>
            <person name="Syromyatnikov M.Y."/>
            <person name="Popov V.N."/>
        </authorList>
    </citation>
    <scope>NUCLEOTIDE SEQUENCE [LARGE SCALE GENOMIC DNA]</scope>
</reference>
<dbReference type="Proteomes" id="UP000183832">
    <property type="component" value="Unassembled WGS sequence"/>
</dbReference>